<keyword evidence="1" id="KW-0472">Membrane</keyword>
<dbReference type="Proteomes" id="UP000033546">
    <property type="component" value="Unassembled WGS sequence"/>
</dbReference>
<evidence type="ECO:0000313" key="3">
    <source>
        <dbReference type="Proteomes" id="UP000033546"/>
    </source>
</evidence>
<proteinExistence type="predicted"/>
<dbReference type="EMBL" id="LANU01000001">
    <property type="protein sequence ID" value="KJV65834.1"/>
    <property type="molecule type" value="Genomic_DNA"/>
</dbReference>
<dbReference type="AlphaFoldDB" id="A0A0F3NG11"/>
<organism evidence="2 3">
    <name type="scientific">Ehrlichia cf. muris str. EmCRT</name>
    <dbReference type="NCBI Taxonomy" id="1359167"/>
    <lineage>
        <taxon>Bacteria</taxon>
        <taxon>Pseudomonadati</taxon>
        <taxon>Pseudomonadota</taxon>
        <taxon>Alphaproteobacteria</taxon>
        <taxon>Rickettsiales</taxon>
        <taxon>Anaplasmataceae</taxon>
        <taxon>Ehrlichia</taxon>
    </lineage>
</organism>
<protein>
    <submittedName>
        <fullName evidence="2">Uncharacterized protein</fullName>
    </submittedName>
</protein>
<gene>
    <name evidence="2" type="ORF">EMUCRT_0014</name>
</gene>
<name>A0A0F3NG11_9RICK</name>
<evidence type="ECO:0000256" key="1">
    <source>
        <dbReference type="SAM" id="Phobius"/>
    </source>
</evidence>
<sequence>MTHSSTIKISSLVSLLLIFIILLAFSLFKYLRQRQQVPATLPDDEQPPAIQGNVTSHDNIIPINNINLPQAELLELICGISNESSNAPIIRGITPDREFRNIPLLEINEITVVPASSLENYDKLSQIVANSIPDNSYQSLNNHEKTIMNIAKKHIESIKATLNIQDKECCRIFHNRITTAAILEHIFNKSQSLTPNISIIHELVNHYNPAGGQRCYMPLKFLKLVFKECQEIDTSKATTKDIVITFKRAKTTKSLACTINTNIIIPYKGKNEKLSCKLDFTITSSDSQNFSCVCYENISSILFIPSRMNIDITSPSSTNNSCIANADSARLTTHTLVKHGNYYCTQLTYSFPNLQAPLLIDIENIYPILDDVPPAIQTTSPSSAATPYDDIIPTNSNIKMPQAELLELMCGISNESSNAPIIRGITPDREFRNIPLLEINEITVVPASSLENYDKLSQIVANSIPDNSYQSLNNHEKTIMNIAKKHIESIKATLNIQDKECCRIFHNRITTAAILEHIFNKSQSLTPNISIIHELVNHYNPAGGQRCYMPLKFLKLVFKECQEIDTSKATTKDIVITFKRAKTTKSLACTINTNIIIPYKGKNEKLSCKLDFTITSSDSQNFSCVCYENISSILFIPSRMNIDITSPSSTNNSCIANADSARLTTHTLVKHGNYYCTQLTYSFPNLQAPLLIDIENIYPILDDVPPAIQTTSPSSAATPYDDIIPTNSNIKMPQAELLELMCGISNESLNAPIIRDITPDREFRNIPLLKINEIVVVPAPSLKNYGKLSQIVANSIPDNSYQSLNNHEKAIMNIAKNHIESIKATLNIQDKECCRIFHNRITTAAILEHIFNKSQSLIPNISIIHALVNHYNLEEGCCAMPLKFLKLVFKEHQEIDMSKATTKDIIITFKRAETTKSLACTSNTNIIIPYKGKNEKLLCKLDFTIISPDPQNFSEVHYKSIFFELHVPDRIKTHIPFPPPHASCSLTDLVRLIGCAPDVHVDNNHYTQFIYSFPNLKAPLLTSKQSFNAVCGFAGTSVENCSHATQQHC</sequence>
<keyword evidence="1" id="KW-1133">Transmembrane helix</keyword>
<comment type="caution">
    <text evidence="2">The sequence shown here is derived from an EMBL/GenBank/DDBJ whole genome shotgun (WGS) entry which is preliminary data.</text>
</comment>
<dbReference type="PATRIC" id="fig|1359167.3.peg.14"/>
<dbReference type="RefSeq" id="WP_045804450.1">
    <property type="nucleotide sequence ID" value="NZ_LANU01000001.1"/>
</dbReference>
<keyword evidence="1" id="KW-0812">Transmembrane</keyword>
<accession>A0A0F3NG11</accession>
<evidence type="ECO:0000313" key="2">
    <source>
        <dbReference type="EMBL" id="KJV65834.1"/>
    </source>
</evidence>
<feature type="transmembrane region" description="Helical" evidence="1">
    <location>
        <begin position="12"/>
        <end position="31"/>
    </location>
</feature>
<reference evidence="2 3" key="1">
    <citation type="submission" date="2015-02" db="EMBL/GenBank/DDBJ databases">
        <title>Genome Sequencing of Rickettsiales.</title>
        <authorList>
            <person name="Daugherty S.C."/>
            <person name="Su Q."/>
            <person name="Abolude K."/>
            <person name="Beier-Sexton M."/>
            <person name="Carlyon J.A."/>
            <person name="Carter R."/>
            <person name="Day N.P."/>
            <person name="Dumler S.J."/>
            <person name="Dyachenko V."/>
            <person name="Godinez A."/>
            <person name="Kurtti T.J."/>
            <person name="Lichay M."/>
            <person name="Mullins K.E."/>
            <person name="Ott S."/>
            <person name="Pappas-Brown V."/>
            <person name="Paris D.H."/>
            <person name="Patel P."/>
            <person name="Richards A.L."/>
            <person name="Sadzewicz L."/>
            <person name="Sears K."/>
            <person name="Seidman D."/>
            <person name="Sengamalay N."/>
            <person name="Stenos J."/>
            <person name="Tallon L.J."/>
            <person name="Vincent G."/>
            <person name="Fraser C.M."/>
            <person name="Munderloh U."/>
            <person name="Dunning-Hotopp J.C."/>
        </authorList>
    </citation>
    <scope>NUCLEOTIDE SEQUENCE [LARGE SCALE GENOMIC DNA]</scope>
    <source>
        <strain evidence="2 3">EmCRT</strain>
    </source>
</reference>